<dbReference type="Pfam" id="PF03073">
    <property type="entry name" value="TspO_MBR"/>
    <property type="match status" value="1"/>
</dbReference>
<evidence type="ECO:0000256" key="4">
    <source>
        <dbReference type="ARBA" id="ARBA00022989"/>
    </source>
</evidence>
<dbReference type="Proteomes" id="UP000092024">
    <property type="component" value="Unassembled WGS sequence"/>
</dbReference>
<dbReference type="PANTHER" id="PTHR33802:SF1">
    <property type="entry name" value="XK-RELATED PROTEIN"/>
    <property type="match status" value="1"/>
</dbReference>
<dbReference type="Gene3D" id="1.20.1260.100">
    <property type="entry name" value="TspO/MBR protein"/>
    <property type="match status" value="1"/>
</dbReference>
<dbReference type="PANTHER" id="PTHR33802">
    <property type="entry name" value="SI:CH211-161H7.5-RELATED"/>
    <property type="match status" value="1"/>
</dbReference>
<sequence>MTKPNPYRWLNLLFYVGVLAVNALSVALPLGGITTKELSDRYYTLLTPAGYAFSIWSVIYLLLGGFIVYQFGRTAAGSSWSRAIGLPFIISCVGNMAWLLLWHFQQIELSLAAMLLLLVSLIFIYSTVMHILSPTVGERWLVRLPFSIYLGWISVATIVNVSIVLKKNNWSGWGLTEASWAVIMLCVGTLLAVLASYRYRNVWYPLVFVWAYVAIGIEHKETAPVYYSALALAALLLLYCLYLLLIAQLPAGRKRR</sequence>
<reference evidence="7 8" key="1">
    <citation type="submission" date="2016-05" db="EMBL/GenBank/DDBJ databases">
        <title>Paenibacillus oryzae. sp. nov., isolated from the rice root.</title>
        <authorList>
            <person name="Zhang J."/>
            <person name="Zhang X."/>
        </authorList>
    </citation>
    <scope>NUCLEOTIDE SEQUENCE [LARGE SCALE GENOMIC DNA]</scope>
    <source>
        <strain evidence="7 8">1DrF-4</strain>
    </source>
</reference>
<feature type="transmembrane region" description="Helical" evidence="6">
    <location>
        <begin position="202"/>
        <end position="219"/>
    </location>
</feature>
<feature type="transmembrane region" description="Helical" evidence="6">
    <location>
        <begin position="225"/>
        <end position="247"/>
    </location>
</feature>
<organism evidence="7 8">
    <name type="scientific">Paenibacillus oryzae</name>
    <dbReference type="NCBI Taxonomy" id="1844972"/>
    <lineage>
        <taxon>Bacteria</taxon>
        <taxon>Bacillati</taxon>
        <taxon>Bacillota</taxon>
        <taxon>Bacilli</taxon>
        <taxon>Bacillales</taxon>
        <taxon>Paenibacillaceae</taxon>
        <taxon>Paenibacillus</taxon>
    </lineage>
</organism>
<feature type="transmembrane region" description="Helical" evidence="6">
    <location>
        <begin position="177"/>
        <end position="195"/>
    </location>
</feature>
<protein>
    <recommendedName>
        <fullName evidence="9">Tryptophan-rich sensory protein</fullName>
    </recommendedName>
</protein>
<comment type="subcellular location">
    <subcellularLocation>
        <location evidence="1">Membrane</location>
        <topology evidence="1">Multi-pass membrane protein</topology>
    </subcellularLocation>
</comment>
<dbReference type="GO" id="GO:0016020">
    <property type="term" value="C:membrane"/>
    <property type="evidence" value="ECO:0007669"/>
    <property type="project" value="UniProtKB-SubCell"/>
</dbReference>
<feature type="transmembrane region" description="Helical" evidence="6">
    <location>
        <begin position="144"/>
        <end position="165"/>
    </location>
</feature>
<feature type="transmembrane region" description="Helical" evidence="6">
    <location>
        <begin position="83"/>
        <end position="104"/>
    </location>
</feature>
<dbReference type="AlphaFoldDB" id="A0A1A5YIR1"/>
<dbReference type="RefSeq" id="WP_068683204.1">
    <property type="nucleotide sequence ID" value="NZ_LYPA01000056.1"/>
</dbReference>
<evidence type="ECO:0000256" key="2">
    <source>
        <dbReference type="ARBA" id="ARBA00007524"/>
    </source>
</evidence>
<dbReference type="EMBL" id="LYPA01000056">
    <property type="protein sequence ID" value="OBR65496.1"/>
    <property type="molecule type" value="Genomic_DNA"/>
</dbReference>
<evidence type="ECO:0000256" key="5">
    <source>
        <dbReference type="ARBA" id="ARBA00023136"/>
    </source>
</evidence>
<evidence type="ECO:0000256" key="6">
    <source>
        <dbReference type="SAM" id="Phobius"/>
    </source>
</evidence>
<keyword evidence="5 6" id="KW-0472">Membrane</keyword>
<dbReference type="InterPro" id="IPR038330">
    <property type="entry name" value="TspO/MBR-related_sf"/>
</dbReference>
<feature type="transmembrane region" description="Helical" evidence="6">
    <location>
        <begin position="12"/>
        <end position="31"/>
    </location>
</feature>
<dbReference type="OrthoDB" id="5189031at2"/>
<proteinExistence type="inferred from homology"/>
<dbReference type="InterPro" id="IPR004307">
    <property type="entry name" value="TspO_MBR"/>
</dbReference>
<comment type="similarity">
    <text evidence="2">Belongs to the TspO/BZRP family.</text>
</comment>
<accession>A0A1A5YIR1</accession>
<evidence type="ECO:0008006" key="9">
    <source>
        <dbReference type="Google" id="ProtNLM"/>
    </source>
</evidence>
<keyword evidence="8" id="KW-1185">Reference proteome</keyword>
<feature type="transmembrane region" description="Helical" evidence="6">
    <location>
        <begin position="110"/>
        <end position="132"/>
    </location>
</feature>
<comment type="caution">
    <text evidence="7">The sequence shown here is derived from an EMBL/GenBank/DDBJ whole genome shotgun (WGS) entry which is preliminary data.</text>
</comment>
<dbReference type="STRING" id="1844972.A7K91_10605"/>
<keyword evidence="4 6" id="KW-1133">Transmembrane helix</keyword>
<feature type="transmembrane region" description="Helical" evidence="6">
    <location>
        <begin position="51"/>
        <end position="71"/>
    </location>
</feature>
<gene>
    <name evidence="7" type="ORF">A7K91_10605</name>
</gene>
<name>A0A1A5YIR1_9BACL</name>
<evidence type="ECO:0000313" key="8">
    <source>
        <dbReference type="Proteomes" id="UP000092024"/>
    </source>
</evidence>
<keyword evidence="3 6" id="KW-0812">Transmembrane</keyword>
<evidence type="ECO:0000256" key="1">
    <source>
        <dbReference type="ARBA" id="ARBA00004141"/>
    </source>
</evidence>
<evidence type="ECO:0000256" key="3">
    <source>
        <dbReference type="ARBA" id="ARBA00022692"/>
    </source>
</evidence>
<evidence type="ECO:0000313" key="7">
    <source>
        <dbReference type="EMBL" id="OBR65496.1"/>
    </source>
</evidence>